<dbReference type="EMBL" id="BSTJ01000005">
    <property type="protein sequence ID" value="GLY76034.1"/>
    <property type="molecule type" value="Genomic_DNA"/>
</dbReference>
<evidence type="ECO:0000313" key="1">
    <source>
        <dbReference type="EMBL" id="GLY76034.1"/>
    </source>
</evidence>
<protein>
    <submittedName>
        <fullName evidence="1">Uncharacterized protein</fullName>
    </submittedName>
</protein>
<accession>A0A9W6RI90</accession>
<comment type="caution">
    <text evidence="1">The sequence shown here is derived from an EMBL/GenBank/DDBJ whole genome shotgun (WGS) entry which is preliminary data.</text>
</comment>
<evidence type="ECO:0000313" key="2">
    <source>
        <dbReference type="Proteomes" id="UP001165135"/>
    </source>
</evidence>
<proteinExistence type="predicted"/>
<gene>
    <name evidence="1" type="ORF">Airi01_043010</name>
</gene>
<sequence length="67" mass="7328">MTHRSLGFGNPARYDEDTYAETTTATWAELTQAPEAVTRRLAGPLLRALATEDRYTAALNDQTAPST</sequence>
<name>A0A9W6RI90_9ACTN</name>
<reference evidence="1" key="1">
    <citation type="submission" date="2023-03" db="EMBL/GenBank/DDBJ databases">
        <title>Actinoallomurus iriomotensis NBRC 103681.</title>
        <authorList>
            <person name="Ichikawa N."/>
            <person name="Sato H."/>
            <person name="Tonouchi N."/>
        </authorList>
    </citation>
    <scope>NUCLEOTIDE SEQUENCE</scope>
    <source>
        <strain evidence="1">NBRC 103681</strain>
    </source>
</reference>
<dbReference type="AlphaFoldDB" id="A0A9W6RI90"/>
<organism evidence="1 2">
    <name type="scientific">Actinoallomurus iriomotensis</name>
    <dbReference type="NCBI Taxonomy" id="478107"/>
    <lineage>
        <taxon>Bacteria</taxon>
        <taxon>Bacillati</taxon>
        <taxon>Actinomycetota</taxon>
        <taxon>Actinomycetes</taxon>
        <taxon>Streptosporangiales</taxon>
        <taxon>Thermomonosporaceae</taxon>
        <taxon>Actinoallomurus</taxon>
    </lineage>
</organism>
<dbReference type="Proteomes" id="UP001165135">
    <property type="component" value="Unassembled WGS sequence"/>
</dbReference>